<dbReference type="RefSeq" id="WP_087940686.1">
    <property type="nucleotide sequence ID" value="NZ_FNAC01000038.1"/>
</dbReference>
<evidence type="ECO:0000256" key="2">
    <source>
        <dbReference type="ARBA" id="ARBA00022801"/>
    </source>
</evidence>
<organism evidence="3 4">
    <name type="scientific">Algoriphagus faecimaris</name>
    <dbReference type="NCBI Taxonomy" id="686796"/>
    <lineage>
        <taxon>Bacteria</taxon>
        <taxon>Pseudomonadati</taxon>
        <taxon>Bacteroidota</taxon>
        <taxon>Cytophagia</taxon>
        <taxon>Cytophagales</taxon>
        <taxon>Cyclobacteriaceae</taxon>
        <taxon>Algoriphagus</taxon>
    </lineage>
</organism>
<accession>A0A1G6VWU3</accession>
<dbReference type="GO" id="GO:0047617">
    <property type="term" value="F:fatty acyl-CoA hydrolase activity"/>
    <property type="evidence" value="ECO:0007669"/>
    <property type="project" value="TreeGrafter"/>
</dbReference>
<sequence>MDQINIKEYRFFTPVQVRFSDIDGYMHVNNGIYFNYFEHARADFLYRHCEWNIMEIGTVVAKIEINYIRPIHLEDQIRVGVKVAKIGNSSFVLEQVLVGNTQQEKEVIFASSQCVMVSVDMKSMKPVSIPSTQRSKLEEIPEKTA</sequence>
<name>A0A1G6VWU3_9BACT</name>
<proteinExistence type="inferred from homology"/>
<dbReference type="SUPFAM" id="SSF54637">
    <property type="entry name" value="Thioesterase/thiol ester dehydrase-isomerase"/>
    <property type="match status" value="1"/>
</dbReference>
<dbReference type="CDD" id="cd00586">
    <property type="entry name" value="4HBT"/>
    <property type="match status" value="1"/>
</dbReference>
<dbReference type="EMBL" id="FNAC01000038">
    <property type="protein sequence ID" value="SDD57457.1"/>
    <property type="molecule type" value="Genomic_DNA"/>
</dbReference>
<dbReference type="Pfam" id="PF13279">
    <property type="entry name" value="4HBT_2"/>
    <property type="match status" value="1"/>
</dbReference>
<dbReference type="InterPro" id="IPR006684">
    <property type="entry name" value="YbgC/YbaW"/>
</dbReference>
<dbReference type="STRING" id="686796.SAMN04488104_103838"/>
<keyword evidence="4" id="KW-1185">Reference proteome</keyword>
<comment type="similarity">
    <text evidence="1">Belongs to the 4-hydroxybenzoyl-CoA thioesterase family.</text>
</comment>
<dbReference type="InterPro" id="IPR029069">
    <property type="entry name" value="HotDog_dom_sf"/>
</dbReference>
<protein>
    <submittedName>
        <fullName evidence="3">Acyl-CoA thioester hydrolase</fullName>
    </submittedName>
</protein>
<evidence type="ECO:0000313" key="3">
    <source>
        <dbReference type="EMBL" id="SDD57457.1"/>
    </source>
</evidence>
<dbReference type="PANTHER" id="PTHR31793">
    <property type="entry name" value="4-HYDROXYBENZOYL-COA THIOESTERASE FAMILY MEMBER"/>
    <property type="match status" value="1"/>
</dbReference>
<dbReference type="InterPro" id="IPR050563">
    <property type="entry name" value="4-hydroxybenzoyl-CoA_TE"/>
</dbReference>
<evidence type="ECO:0000256" key="1">
    <source>
        <dbReference type="ARBA" id="ARBA00005953"/>
    </source>
</evidence>
<gene>
    <name evidence="3" type="ORF">SAMN04488104_103838</name>
</gene>
<evidence type="ECO:0000313" key="4">
    <source>
        <dbReference type="Proteomes" id="UP000199060"/>
    </source>
</evidence>
<dbReference type="OrthoDB" id="9791529at2"/>
<dbReference type="AlphaFoldDB" id="A0A1G6VWU3"/>
<keyword evidence="2 3" id="KW-0378">Hydrolase</keyword>
<dbReference type="NCBIfam" id="TIGR00051">
    <property type="entry name" value="YbgC/FadM family acyl-CoA thioesterase"/>
    <property type="match status" value="1"/>
</dbReference>
<dbReference type="PANTHER" id="PTHR31793:SF27">
    <property type="entry name" value="NOVEL THIOESTERASE SUPERFAMILY DOMAIN AND SAPOSIN A-TYPE DOMAIN CONTAINING PROTEIN (0610012H03RIK)"/>
    <property type="match status" value="1"/>
</dbReference>
<dbReference type="Gene3D" id="3.10.129.10">
    <property type="entry name" value="Hotdog Thioesterase"/>
    <property type="match status" value="1"/>
</dbReference>
<reference evidence="4" key="1">
    <citation type="submission" date="2016-10" db="EMBL/GenBank/DDBJ databases">
        <authorList>
            <person name="Varghese N."/>
            <person name="Submissions S."/>
        </authorList>
    </citation>
    <scope>NUCLEOTIDE SEQUENCE [LARGE SCALE GENOMIC DNA]</scope>
    <source>
        <strain evidence="4">DSM 23095</strain>
    </source>
</reference>
<dbReference type="Proteomes" id="UP000199060">
    <property type="component" value="Unassembled WGS sequence"/>
</dbReference>